<dbReference type="Gene3D" id="3.40.1090.10">
    <property type="entry name" value="Cytosolic phospholipase A2 catalytic domain"/>
    <property type="match status" value="1"/>
</dbReference>
<evidence type="ECO:0000256" key="1">
    <source>
        <dbReference type="ARBA" id="ARBA00022801"/>
    </source>
</evidence>
<feature type="short sequence motif" description="GXGXXG" evidence="4">
    <location>
        <begin position="97"/>
        <end position="102"/>
    </location>
</feature>
<dbReference type="Proteomes" id="UP000321113">
    <property type="component" value="Unassembled WGS sequence"/>
</dbReference>
<dbReference type="SUPFAM" id="SSF52151">
    <property type="entry name" value="FabD/lysophospholipase-like"/>
    <property type="match status" value="1"/>
</dbReference>
<feature type="short sequence motif" description="DGA/G" evidence="4">
    <location>
        <begin position="272"/>
        <end position="274"/>
    </location>
</feature>
<protein>
    <recommendedName>
        <fullName evidence="6">PNPLA domain-containing protein</fullName>
    </recommendedName>
</protein>
<keyword evidence="8" id="KW-1185">Reference proteome</keyword>
<evidence type="ECO:0000256" key="4">
    <source>
        <dbReference type="PROSITE-ProRule" id="PRU01161"/>
    </source>
</evidence>
<proteinExistence type="predicted"/>
<dbReference type="Pfam" id="PF01734">
    <property type="entry name" value="Patatin"/>
    <property type="match status" value="1"/>
</dbReference>
<feature type="active site" description="Nucleophile" evidence="4">
    <location>
        <position position="128"/>
    </location>
</feature>
<keyword evidence="5" id="KW-0732">Signal</keyword>
<dbReference type="GO" id="GO:0016042">
    <property type="term" value="P:lipid catabolic process"/>
    <property type="evidence" value="ECO:0007669"/>
    <property type="project" value="UniProtKB-UniRule"/>
</dbReference>
<feature type="signal peptide" evidence="5">
    <location>
        <begin position="1"/>
        <end position="24"/>
    </location>
</feature>
<dbReference type="InterPro" id="IPR016035">
    <property type="entry name" value="Acyl_Trfase/lysoPLipase"/>
</dbReference>
<evidence type="ECO:0000256" key="5">
    <source>
        <dbReference type="SAM" id="SignalP"/>
    </source>
</evidence>
<evidence type="ECO:0000256" key="3">
    <source>
        <dbReference type="ARBA" id="ARBA00023098"/>
    </source>
</evidence>
<comment type="caution">
    <text evidence="7">The sequence shown here is derived from an EMBL/GenBank/DDBJ whole genome shotgun (WGS) entry which is preliminary data.</text>
</comment>
<evidence type="ECO:0000256" key="2">
    <source>
        <dbReference type="ARBA" id="ARBA00022963"/>
    </source>
</evidence>
<dbReference type="AlphaFoldDB" id="A0A511QNY5"/>
<keyword evidence="3 4" id="KW-0443">Lipid metabolism</keyword>
<evidence type="ECO:0000313" key="8">
    <source>
        <dbReference type="Proteomes" id="UP000321113"/>
    </source>
</evidence>
<sequence length="415" mass="47077">MNKMNSLTITLLSVLLVACSSTHSIDKRVTESNYESVSIVTPPKIDSIYDEPYRFFGDETPKFLQDVKDNHNINDLVKNENVAHIIGDQYNVLVLSGGGERGSYGAGVLNGLYDNGKLPEFSLVTGVSTGALTAPFAFIGGEYIHKLKDAMLALNDHDMLDKRGFLWPAYSNSMVEGDKFYQFIVETYDDEMIEAIAQEYRKGKRLQIGTTHFDSGRQMVWNIGRIADSDIPNKSEIIHKVLMASSSIPGFFPPQYFTVYSNGKKYEEMHVDGGLSHQLFFNSYGFDLKEISAIYGVTETPNIYVIRNGYLKNNFKQVDDGILSLSERSVDNLIFSQTRGDLYKEAYITRKSNANTYASYIEEDFEYKPSDELFFDQVYMKKLYEYGYQKAKNNQLWSASLENGNLIKVKSKKIP</sequence>
<dbReference type="PANTHER" id="PTHR14226">
    <property type="entry name" value="NEUROPATHY TARGET ESTERASE/SWISS CHEESE D.MELANOGASTER"/>
    <property type="match status" value="1"/>
</dbReference>
<feature type="chain" id="PRO_5021972828" description="PNPLA domain-containing protein" evidence="5">
    <location>
        <begin position="25"/>
        <end position="415"/>
    </location>
</feature>
<feature type="short sequence motif" description="GXSXG" evidence="4">
    <location>
        <begin position="126"/>
        <end position="130"/>
    </location>
</feature>
<dbReference type="PROSITE" id="PS51635">
    <property type="entry name" value="PNPLA"/>
    <property type="match status" value="1"/>
</dbReference>
<dbReference type="EMBL" id="BJXK01000004">
    <property type="protein sequence ID" value="GEM79048.1"/>
    <property type="molecule type" value="Genomic_DNA"/>
</dbReference>
<name>A0A511QNY5_9VIBR</name>
<dbReference type="InterPro" id="IPR050301">
    <property type="entry name" value="NTE"/>
</dbReference>
<organism evidence="7 8">
    <name type="scientific">Vibrio superstes NBRC 103154</name>
    <dbReference type="NCBI Taxonomy" id="1219062"/>
    <lineage>
        <taxon>Bacteria</taxon>
        <taxon>Pseudomonadati</taxon>
        <taxon>Pseudomonadota</taxon>
        <taxon>Gammaproteobacteria</taxon>
        <taxon>Vibrionales</taxon>
        <taxon>Vibrionaceae</taxon>
        <taxon>Vibrio</taxon>
    </lineage>
</organism>
<dbReference type="InterPro" id="IPR002641">
    <property type="entry name" value="PNPLA_dom"/>
</dbReference>
<dbReference type="PANTHER" id="PTHR14226:SF74">
    <property type="entry name" value="BLR4684 PROTEIN"/>
    <property type="match status" value="1"/>
</dbReference>
<feature type="domain" description="PNPLA" evidence="6">
    <location>
        <begin position="93"/>
        <end position="285"/>
    </location>
</feature>
<reference evidence="7 8" key="1">
    <citation type="submission" date="2019-07" db="EMBL/GenBank/DDBJ databases">
        <title>Whole genome shotgun sequence of Vibrio superstes NBRC 103154.</title>
        <authorList>
            <person name="Hosoyama A."/>
            <person name="Uohara A."/>
            <person name="Ohji S."/>
            <person name="Ichikawa N."/>
        </authorList>
    </citation>
    <scope>NUCLEOTIDE SEQUENCE [LARGE SCALE GENOMIC DNA]</scope>
    <source>
        <strain evidence="7 8">NBRC 103154</strain>
    </source>
</reference>
<keyword evidence="1 4" id="KW-0378">Hydrolase</keyword>
<dbReference type="GO" id="GO:0016787">
    <property type="term" value="F:hydrolase activity"/>
    <property type="evidence" value="ECO:0007669"/>
    <property type="project" value="UniProtKB-UniRule"/>
</dbReference>
<dbReference type="PROSITE" id="PS51257">
    <property type="entry name" value="PROKAR_LIPOPROTEIN"/>
    <property type="match status" value="1"/>
</dbReference>
<evidence type="ECO:0000259" key="6">
    <source>
        <dbReference type="PROSITE" id="PS51635"/>
    </source>
</evidence>
<keyword evidence="2 4" id="KW-0442">Lipid degradation</keyword>
<gene>
    <name evidence="7" type="ORF">VSU01S_12930</name>
</gene>
<evidence type="ECO:0000313" key="7">
    <source>
        <dbReference type="EMBL" id="GEM79048.1"/>
    </source>
</evidence>
<feature type="active site" description="Proton acceptor" evidence="4">
    <location>
        <position position="272"/>
    </location>
</feature>
<accession>A0A511QNY5</accession>